<gene>
    <name evidence="1" type="primary">WBGene00279503</name>
</gene>
<dbReference type="EnsemblMetazoa" id="PPA41134.1">
    <property type="protein sequence ID" value="PPA41134.1"/>
    <property type="gene ID" value="WBGene00279503"/>
</dbReference>
<dbReference type="AlphaFoldDB" id="A0A2A6CKZ2"/>
<reference evidence="1" key="2">
    <citation type="submission" date="2022-06" db="UniProtKB">
        <authorList>
            <consortium name="EnsemblMetazoa"/>
        </authorList>
    </citation>
    <scope>IDENTIFICATION</scope>
    <source>
        <strain evidence="1">PS312</strain>
    </source>
</reference>
<evidence type="ECO:0000313" key="2">
    <source>
        <dbReference type="Proteomes" id="UP000005239"/>
    </source>
</evidence>
<sequence>MMNLWSISLLLLVFLIPFADPCIPTKTPEPGIPATTANPNNCPLLGKLTVAECNVVKGPLNLVCAEAIVSSTSVTCAATPVTLLFKTGPGGSQGLGGPLTCKGTTWNTPDGMPLQANLVTSPVACVTQGSGK</sequence>
<name>A0A2A6CKZ2_PRIPA</name>
<keyword evidence="2" id="KW-1185">Reference proteome</keyword>
<dbReference type="Proteomes" id="UP000005239">
    <property type="component" value="Unassembled WGS sequence"/>
</dbReference>
<reference evidence="2" key="1">
    <citation type="journal article" date="2008" name="Nat. Genet.">
        <title>The Pristionchus pacificus genome provides a unique perspective on nematode lifestyle and parasitism.</title>
        <authorList>
            <person name="Dieterich C."/>
            <person name="Clifton S.W."/>
            <person name="Schuster L.N."/>
            <person name="Chinwalla A."/>
            <person name="Delehaunty K."/>
            <person name="Dinkelacker I."/>
            <person name="Fulton L."/>
            <person name="Fulton R."/>
            <person name="Godfrey J."/>
            <person name="Minx P."/>
            <person name="Mitreva M."/>
            <person name="Roeseler W."/>
            <person name="Tian H."/>
            <person name="Witte H."/>
            <person name="Yang S.P."/>
            <person name="Wilson R.K."/>
            <person name="Sommer R.J."/>
        </authorList>
    </citation>
    <scope>NUCLEOTIDE SEQUENCE [LARGE SCALE GENOMIC DNA]</scope>
    <source>
        <strain evidence="2">PS312</strain>
    </source>
</reference>
<protein>
    <submittedName>
        <fullName evidence="1">Uncharacterized protein</fullName>
    </submittedName>
</protein>
<proteinExistence type="predicted"/>
<accession>A0A8R1UV71</accession>
<evidence type="ECO:0000313" key="1">
    <source>
        <dbReference type="EnsemblMetazoa" id="PPA41134.1"/>
    </source>
</evidence>
<organism evidence="1 2">
    <name type="scientific">Pristionchus pacificus</name>
    <name type="common">Parasitic nematode worm</name>
    <dbReference type="NCBI Taxonomy" id="54126"/>
    <lineage>
        <taxon>Eukaryota</taxon>
        <taxon>Metazoa</taxon>
        <taxon>Ecdysozoa</taxon>
        <taxon>Nematoda</taxon>
        <taxon>Chromadorea</taxon>
        <taxon>Rhabditida</taxon>
        <taxon>Rhabditina</taxon>
        <taxon>Diplogasteromorpha</taxon>
        <taxon>Diplogasteroidea</taxon>
        <taxon>Neodiplogasteridae</taxon>
        <taxon>Pristionchus</taxon>
    </lineage>
</organism>
<accession>A0A2A6CKZ2</accession>